<accession>A0ABQ1LSE0</accession>
<feature type="signal peptide" evidence="2">
    <location>
        <begin position="1"/>
        <end position="35"/>
    </location>
</feature>
<evidence type="ECO:0000313" key="4">
    <source>
        <dbReference type="Proteomes" id="UP000637769"/>
    </source>
</evidence>
<feature type="region of interest" description="Disordered" evidence="1">
    <location>
        <begin position="36"/>
        <end position="68"/>
    </location>
</feature>
<feature type="chain" id="PRO_5046929429" description="Lipoprotein" evidence="2">
    <location>
        <begin position="36"/>
        <end position="87"/>
    </location>
</feature>
<dbReference type="PROSITE" id="PS51257">
    <property type="entry name" value="PROKAR_LIPOPROTEIN"/>
    <property type="match status" value="1"/>
</dbReference>
<keyword evidence="2" id="KW-0732">Signal</keyword>
<comment type="caution">
    <text evidence="3">The sequence shown here is derived from an EMBL/GenBank/DDBJ whole genome shotgun (WGS) entry which is preliminary data.</text>
</comment>
<dbReference type="EMBL" id="BMCH01000003">
    <property type="protein sequence ID" value="GGC29026.1"/>
    <property type="molecule type" value="Genomic_DNA"/>
</dbReference>
<dbReference type="Proteomes" id="UP000637769">
    <property type="component" value="Unassembled WGS sequence"/>
</dbReference>
<name>A0ABQ1LSE0_9PROT</name>
<gene>
    <name evidence="3" type="ORF">GCM10007207_13110</name>
</gene>
<evidence type="ECO:0000256" key="2">
    <source>
        <dbReference type="SAM" id="SignalP"/>
    </source>
</evidence>
<protein>
    <recommendedName>
        <fullName evidence="5">Lipoprotein</fullName>
    </recommendedName>
</protein>
<feature type="compositionally biased region" description="Polar residues" evidence="1">
    <location>
        <begin position="36"/>
        <end position="55"/>
    </location>
</feature>
<organism evidence="3 4">
    <name type="scientific">Asaia siamensis</name>
    <dbReference type="NCBI Taxonomy" id="110479"/>
    <lineage>
        <taxon>Bacteria</taxon>
        <taxon>Pseudomonadati</taxon>
        <taxon>Pseudomonadota</taxon>
        <taxon>Alphaproteobacteria</taxon>
        <taxon>Acetobacterales</taxon>
        <taxon>Acetobacteraceae</taxon>
        <taxon>Asaia</taxon>
    </lineage>
</organism>
<proteinExistence type="predicted"/>
<evidence type="ECO:0008006" key="5">
    <source>
        <dbReference type="Google" id="ProtNLM"/>
    </source>
</evidence>
<keyword evidence="4" id="KW-1185">Reference proteome</keyword>
<sequence length="87" mass="9269">MNMASGKRLRVHASVSRYVSLCFCLALILSGCAQRTQPDMDVNGTSDESGQSDRMQQGRAGGGLSGGSIWPEIARTALQTGMGFLHH</sequence>
<evidence type="ECO:0000313" key="3">
    <source>
        <dbReference type="EMBL" id="GGC29026.1"/>
    </source>
</evidence>
<evidence type="ECO:0000256" key="1">
    <source>
        <dbReference type="SAM" id="MobiDB-lite"/>
    </source>
</evidence>
<reference evidence="4" key="1">
    <citation type="journal article" date="2019" name="Int. J. Syst. Evol. Microbiol.">
        <title>The Global Catalogue of Microorganisms (GCM) 10K type strain sequencing project: providing services to taxonomists for standard genome sequencing and annotation.</title>
        <authorList>
            <consortium name="The Broad Institute Genomics Platform"/>
            <consortium name="The Broad Institute Genome Sequencing Center for Infectious Disease"/>
            <person name="Wu L."/>
            <person name="Ma J."/>
        </authorList>
    </citation>
    <scope>NUCLEOTIDE SEQUENCE [LARGE SCALE GENOMIC DNA]</scope>
    <source>
        <strain evidence="4">CCM 7132</strain>
    </source>
</reference>